<dbReference type="AlphaFoldDB" id="A0A158BWQ1"/>
<organism evidence="1 2">
    <name type="scientific">Caballeronia catudaia</name>
    <dbReference type="NCBI Taxonomy" id="1777136"/>
    <lineage>
        <taxon>Bacteria</taxon>
        <taxon>Pseudomonadati</taxon>
        <taxon>Pseudomonadota</taxon>
        <taxon>Betaproteobacteria</taxon>
        <taxon>Burkholderiales</taxon>
        <taxon>Burkholderiaceae</taxon>
        <taxon>Caballeronia</taxon>
    </lineage>
</organism>
<dbReference type="RefSeq" id="WP_143746473.1">
    <property type="nucleotide sequence ID" value="NZ_FCOF02000019.1"/>
</dbReference>
<keyword evidence="2" id="KW-1185">Reference proteome</keyword>
<protein>
    <submittedName>
        <fullName evidence="1">Uncharacterized protein</fullName>
    </submittedName>
</protein>
<evidence type="ECO:0000313" key="1">
    <source>
        <dbReference type="EMBL" id="SAK74549.1"/>
    </source>
</evidence>
<dbReference type="Proteomes" id="UP000054870">
    <property type="component" value="Unassembled WGS sequence"/>
</dbReference>
<dbReference type="EMBL" id="FCOF02000019">
    <property type="protein sequence ID" value="SAK74549.1"/>
    <property type="molecule type" value="Genomic_DNA"/>
</dbReference>
<reference evidence="1" key="1">
    <citation type="submission" date="2016-01" db="EMBL/GenBank/DDBJ databases">
        <authorList>
            <person name="Peeters C."/>
        </authorList>
    </citation>
    <scope>NUCLEOTIDE SEQUENCE [LARGE SCALE GENOMIC DNA]</scope>
    <source>
        <strain evidence="1">LMG 29318</strain>
    </source>
</reference>
<name>A0A158BWQ1_9BURK</name>
<accession>A0A158BWQ1</accession>
<sequence>MQMLMPMSPRSWTGQTECHMLRAGVGAEGLASNDSFLAGEKPKGAEGASVGSFEQRLAAFIREREQRVGTASGSEEVARLLRTVAFRDGEAFACEMLDLARQAGDYDIAEYDVYRELASTPLNA</sequence>
<evidence type="ECO:0000313" key="2">
    <source>
        <dbReference type="Proteomes" id="UP000054870"/>
    </source>
</evidence>
<comment type="caution">
    <text evidence="1">The sequence shown here is derived from an EMBL/GenBank/DDBJ whole genome shotgun (WGS) entry which is preliminary data.</text>
</comment>
<proteinExistence type="predicted"/>
<gene>
    <name evidence="1" type="ORF">AWB75_04158</name>
</gene>